<keyword evidence="4" id="KW-1185">Reference proteome</keyword>
<reference evidence="4" key="1">
    <citation type="journal article" date="2019" name="Int. J. Syst. Evol. Microbiol.">
        <title>The Global Catalogue of Microorganisms (GCM) 10K type strain sequencing project: providing services to taxonomists for standard genome sequencing and annotation.</title>
        <authorList>
            <consortium name="The Broad Institute Genomics Platform"/>
            <consortium name="The Broad Institute Genome Sequencing Center for Infectious Disease"/>
            <person name="Wu L."/>
            <person name="Ma J."/>
        </authorList>
    </citation>
    <scope>NUCLEOTIDE SEQUENCE [LARGE SCALE GENOMIC DNA]</scope>
    <source>
        <strain evidence="4">JCM 18053</strain>
    </source>
</reference>
<dbReference type="InterPro" id="IPR036249">
    <property type="entry name" value="Thioredoxin-like_sf"/>
</dbReference>
<dbReference type="SUPFAM" id="SSF52833">
    <property type="entry name" value="Thioredoxin-like"/>
    <property type="match status" value="1"/>
</dbReference>
<dbReference type="EMBL" id="BAABIA010000001">
    <property type="protein sequence ID" value="GAA5134788.1"/>
    <property type="molecule type" value="Genomic_DNA"/>
</dbReference>
<dbReference type="PROSITE" id="PS51352">
    <property type="entry name" value="THIOREDOXIN_2"/>
    <property type="match status" value="1"/>
</dbReference>
<comment type="caution">
    <text evidence="3">The sequence shown here is derived from an EMBL/GenBank/DDBJ whole genome shotgun (WGS) entry which is preliminary data.</text>
</comment>
<organism evidence="3 4">
    <name type="scientific">Prosthecobacter algae</name>
    <dbReference type="NCBI Taxonomy" id="1144682"/>
    <lineage>
        <taxon>Bacteria</taxon>
        <taxon>Pseudomonadati</taxon>
        <taxon>Verrucomicrobiota</taxon>
        <taxon>Verrucomicrobiia</taxon>
        <taxon>Verrucomicrobiales</taxon>
        <taxon>Verrucomicrobiaceae</taxon>
        <taxon>Prosthecobacter</taxon>
    </lineage>
</organism>
<feature type="chain" id="PRO_5045791408" description="Thioredoxin domain-containing protein" evidence="1">
    <location>
        <begin position="37"/>
        <end position="190"/>
    </location>
</feature>
<dbReference type="Pfam" id="PF00578">
    <property type="entry name" value="AhpC-TSA"/>
    <property type="match status" value="1"/>
</dbReference>
<keyword evidence="1" id="KW-0732">Signal</keyword>
<dbReference type="InterPro" id="IPR013766">
    <property type="entry name" value="Thioredoxin_domain"/>
</dbReference>
<feature type="domain" description="Thioredoxin" evidence="2">
    <location>
        <begin position="33"/>
        <end position="189"/>
    </location>
</feature>
<dbReference type="InterPro" id="IPR000866">
    <property type="entry name" value="AhpC/TSA"/>
</dbReference>
<evidence type="ECO:0000256" key="1">
    <source>
        <dbReference type="SAM" id="SignalP"/>
    </source>
</evidence>
<feature type="signal peptide" evidence="1">
    <location>
        <begin position="1"/>
        <end position="36"/>
    </location>
</feature>
<sequence>MDGNKWQGLSLKETRHPAMKAILSSLLLLVAAVSNAATPEDFTVKSATGTGSFSLKEAKGKFVALHFLLKTECPVCLRHTRDHMVKGASLPNVVQIFLKPDTDKEIESWVGKLDKVELEKTPIYRDPNAKLAKAFDIPDGYAFHGQVVHYPVTVLIGPDGREVFRYVGKNNADRLSFEKLAEKVAELSKP</sequence>
<accession>A0ABP9NVP1</accession>
<evidence type="ECO:0000313" key="4">
    <source>
        <dbReference type="Proteomes" id="UP001499852"/>
    </source>
</evidence>
<name>A0ABP9NVP1_9BACT</name>
<evidence type="ECO:0000259" key="2">
    <source>
        <dbReference type="PROSITE" id="PS51352"/>
    </source>
</evidence>
<evidence type="ECO:0000313" key="3">
    <source>
        <dbReference type="EMBL" id="GAA5134788.1"/>
    </source>
</evidence>
<proteinExistence type="predicted"/>
<dbReference type="Proteomes" id="UP001499852">
    <property type="component" value="Unassembled WGS sequence"/>
</dbReference>
<protein>
    <recommendedName>
        <fullName evidence="2">Thioredoxin domain-containing protein</fullName>
    </recommendedName>
</protein>
<gene>
    <name evidence="3" type="ORF">GCM10023213_07080</name>
</gene>
<dbReference type="Gene3D" id="3.40.30.10">
    <property type="entry name" value="Glutaredoxin"/>
    <property type="match status" value="1"/>
</dbReference>